<evidence type="ECO:0000313" key="2">
    <source>
        <dbReference type="EMBL" id="KDR69267.1"/>
    </source>
</evidence>
<dbReference type="Proteomes" id="UP000027222">
    <property type="component" value="Unassembled WGS sequence"/>
</dbReference>
<accession>A0A067SGW8</accession>
<evidence type="ECO:0000256" key="1">
    <source>
        <dbReference type="SAM" id="MobiDB-lite"/>
    </source>
</evidence>
<dbReference type="HOGENOM" id="CLU_070623_0_0_1"/>
<name>A0A067SGW8_GALM3</name>
<dbReference type="EMBL" id="KL142403">
    <property type="protein sequence ID" value="KDR69267.1"/>
    <property type="molecule type" value="Genomic_DNA"/>
</dbReference>
<proteinExistence type="predicted"/>
<protein>
    <submittedName>
        <fullName evidence="2">Uncharacterized protein</fullName>
    </submittedName>
</protein>
<keyword evidence="3" id="KW-1185">Reference proteome</keyword>
<evidence type="ECO:0000313" key="3">
    <source>
        <dbReference type="Proteomes" id="UP000027222"/>
    </source>
</evidence>
<dbReference type="OrthoDB" id="3119524at2759"/>
<gene>
    <name evidence="2" type="ORF">GALMADRAFT_160555</name>
</gene>
<dbReference type="AlphaFoldDB" id="A0A067SGW8"/>
<feature type="region of interest" description="Disordered" evidence="1">
    <location>
        <begin position="180"/>
        <end position="199"/>
    </location>
</feature>
<sequence length="383" mass="43160">MSANMKQYTLNPRNTPKPIDPESRSFVFSFPTSQFRKIEGIGFILSFDGLCLHRIFLIPSQRAADRQDQVVIKNRNGEAIHMTNLRPRDNDANIVLRVVRTSSRSFMTYLNDQYIATKTTIRREWGNGVNKAGVEIAKNCASQVAVILTVFNKKDGRWAEDFARAMRNLQASPLASESVGDVGAGLNDGRGGKSKEAPGSPEHCYAEWIEKTEVVVAQLVKLFADQRKAQEQREKTEHLGLDRSLLDGQRVQKLRARDMTGRRRKDNVCSIAQGGGGTDSRRNSKPDVNPPDSDIIKLSATVAWPRAIKHVRGARLTERLREKYDILMNDWIVARGDNISSNAYDYLVYSHGVAWPNAILAKTTKADYIKIRERHEIIIEVLV</sequence>
<organism evidence="2 3">
    <name type="scientific">Galerina marginata (strain CBS 339.88)</name>
    <dbReference type="NCBI Taxonomy" id="685588"/>
    <lineage>
        <taxon>Eukaryota</taxon>
        <taxon>Fungi</taxon>
        <taxon>Dikarya</taxon>
        <taxon>Basidiomycota</taxon>
        <taxon>Agaricomycotina</taxon>
        <taxon>Agaricomycetes</taxon>
        <taxon>Agaricomycetidae</taxon>
        <taxon>Agaricales</taxon>
        <taxon>Agaricineae</taxon>
        <taxon>Strophariaceae</taxon>
        <taxon>Galerina</taxon>
    </lineage>
</organism>
<feature type="region of interest" description="Disordered" evidence="1">
    <location>
        <begin position="255"/>
        <end position="292"/>
    </location>
</feature>
<reference evidence="3" key="1">
    <citation type="journal article" date="2014" name="Proc. Natl. Acad. Sci. U.S.A.">
        <title>Extensive sampling of basidiomycete genomes demonstrates inadequacy of the white-rot/brown-rot paradigm for wood decay fungi.</title>
        <authorList>
            <person name="Riley R."/>
            <person name="Salamov A.A."/>
            <person name="Brown D.W."/>
            <person name="Nagy L.G."/>
            <person name="Floudas D."/>
            <person name="Held B.W."/>
            <person name="Levasseur A."/>
            <person name="Lombard V."/>
            <person name="Morin E."/>
            <person name="Otillar R."/>
            <person name="Lindquist E.A."/>
            <person name="Sun H."/>
            <person name="LaButti K.M."/>
            <person name="Schmutz J."/>
            <person name="Jabbour D."/>
            <person name="Luo H."/>
            <person name="Baker S.E."/>
            <person name="Pisabarro A.G."/>
            <person name="Walton J.D."/>
            <person name="Blanchette R.A."/>
            <person name="Henrissat B."/>
            <person name="Martin F."/>
            <person name="Cullen D."/>
            <person name="Hibbett D.S."/>
            <person name="Grigoriev I.V."/>
        </authorList>
    </citation>
    <scope>NUCLEOTIDE SEQUENCE [LARGE SCALE GENOMIC DNA]</scope>
    <source>
        <strain evidence="3">CBS 339.88</strain>
    </source>
</reference>